<evidence type="ECO:0000313" key="3">
    <source>
        <dbReference type="Proteomes" id="UP001196413"/>
    </source>
</evidence>
<reference evidence="2" key="1">
    <citation type="submission" date="2021-06" db="EMBL/GenBank/DDBJ databases">
        <title>Parelaphostrongylus tenuis whole genome reference sequence.</title>
        <authorList>
            <person name="Garwood T.J."/>
            <person name="Larsen P.A."/>
            <person name="Fountain-Jones N.M."/>
            <person name="Garbe J.R."/>
            <person name="Macchietto M.G."/>
            <person name="Kania S.A."/>
            <person name="Gerhold R.W."/>
            <person name="Richards J.E."/>
            <person name="Wolf T.M."/>
        </authorList>
    </citation>
    <scope>NUCLEOTIDE SEQUENCE</scope>
    <source>
        <strain evidence="2">MNPRO001-30</strain>
        <tissue evidence="2">Meninges</tissue>
    </source>
</reference>
<evidence type="ECO:0000256" key="1">
    <source>
        <dbReference type="SAM" id="MobiDB-lite"/>
    </source>
</evidence>
<comment type="caution">
    <text evidence="2">The sequence shown here is derived from an EMBL/GenBank/DDBJ whole genome shotgun (WGS) entry which is preliminary data.</text>
</comment>
<proteinExistence type="predicted"/>
<dbReference type="Proteomes" id="UP001196413">
    <property type="component" value="Unassembled WGS sequence"/>
</dbReference>
<sequence length="107" mass="11748">MDDLRRSSTRPAASTFTTPSNRAGPNLGAKPAESIVEVLVERPNLGAKLSALGRRRLAGLQVPRSSLESIGLGHYNEFRGIMEQMKVNIKPKSSLQYRSEIAVDKEK</sequence>
<dbReference type="AlphaFoldDB" id="A0AAD5QU35"/>
<evidence type="ECO:0000313" key="2">
    <source>
        <dbReference type="EMBL" id="KAJ1361930.1"/>
    </source>
</evidence>
<feature type="region of interest" description="Disordered" evidence="1">
    <location>
        <begin position="1"/>
        <end position="28"/>
    </location>
</feature>
<protein>
    <submittedName>
        <fullName evidence="2">Uncharacterized protein</fullName>
    </submittedName>
</protein>
<organism evidence="2 3">
    <name type="scientific">Parelaphostrongylus tenuis</name>
    <name type="common">Meningeal worm</name>
    <dbReference type="NCBI Taxonomy" id="148309"/>
    <lineage>
        <taxon>Eukaryota</taxon>
        <taxon>Metazoa</taxon>
        <taxon>Ecdysozoa</taxon>
        <taxon>Nematoda</taxon>
        <taxon>Chromadorea</taxon>
        <taxon>Rhabditida</taxon>
        <taxon>Rhabditina</taxon>
        <taxon>Rhabditomorpha</taxon>
        <taxon>Strongyloidea</taxon>
        <taxon>Metastrongylidae</taxon>
        <taxon>Parelaphostrongylus</taxon>
    </lineage>
</organism>
<accession>A0AAD5QU35</accession>
<keyword evidence="3" id="KW-1185">Reference proteome</keyword>
<name>A0AAD5QU35_PARTN</name>
<feature type="compositionally biased region" description="Polar residues" evidence="1">
    <location>
        <begin position="9"/>
        <end position="23"/>
    </location>
</feature>
<dbReference type="EMBL" id="JAHQIW010004317">
    <property type="protein sequence ID" value="KAJ1361930.1"/>
    <property type="molecule type" value="Genomic_DNA"/>
</dbReference>
<gene>
    <name evidence="2" type="ORF">KIN20_021317</name>
</gene>